<accession>S0FR34</accession>
<keyword evidence="2" id="KW-1185">Reference proteome</keyword>
<proteinExistence type="predicted"/>
<dbReference type="Proteomes" id="UP000014216">
    <property type="component" value="Unassembled WGS sequence"/>
</dbReference>
<dbReference type="InterPro" id="IPR047794">
    <property type="entry name" value="C45_proenzyme-like"/>
</dbReference>
<sequence>MKIKTVSIILLCILSFPVTIWTFPSKGGLPQSHMVIYDTIIQNEQHLKYPLKFVDSFEDGTGYLSPNGIYPVLNLFGDWRSMGRQYGYLLQHQLRKFHDEISADVMARGIAYQDQVEFATLVSMVYGSEIHQLMDGIADTSGLSRQEVLVLNAGMMLLTGAVLADDPPAACSGIAAWGENTSDDMLVFGRNWDINREAMTHYMKYLGVVVFHPLNGLALANIHPVGNLYLETGMNETGLFLELNNGEQSNNGYDPGAEDTASVLLRVLASSRTINEAFIMLKKTPADLSYIIQLADPYRSVSMERATFGCRLREGKYPGLLATYNSFVPPYPQEWEALINPPPPVSQDPRLANLRNLGNSPEYKGRFNLDNLKKLMDISVKDGGAVHGGTVYQVIAIPETKAIWLRGLDYSDWEKVALSSLF</sequence>
<gene>
    <name evidence="1" type="ORF">Dpo_14c00370</name>
</gene>
<dbReference type="NCBIfam" id="NF040521">
    <property type="entry name" value="C45_proenzyme"/>
    <property type="match status" value="1"/>
</dbReference>
<dbReference type="Gene3D" id="3.60.60.10">
    <property type="entry name" value="Penicillin V Acylase, Chain A"/>
    <property type="match status" value="1"/>
</dbReference>
<dbReference type="EMBL" id="APJX01000014">
    <property type="protein sequence ID" value="EMS77553.1"/>
    <property type="molecule type" value="Genomic_DNA"/>
</dbReference>
<protein>
    <submittedName>
        <fullName evidence="1">Uncharacterized protein</fullName>
    </submittedName>
</protein>
<evidence type="ECO:0000313" key="1">
    <source>
        <dbReference type="EMBL" id="EMS77553.1"/>
    </source>
</evidence>
<dbReference type="RefSeq" id="WP_006968450.1">
    <property type="nucleotide sequence ID" value="NZ_APJX01000014.1"/>
</dbReference>
<dbReference type="AlphaFoldDB" id="S0FR34"/>
<comment type="caution">
    <text evidence="1">The sequence shown here is derived from an EMBL/GenBank/DDBJ whole genome shotgun (WGS) entry which is preliminary data.</text>
</comment>
<reference evidence="1 2" key="1">
    <citation type="journal article" date="2013" name="Genome Announc.">
        <title>Draft Genome Sequence of Desulfotignum phosphitoxidans DSM 13687 Strain FiPS-3.</title>
        <authorList>
            <person name="Poehlein A."/>
            <person name="Daniel R."/>
            <person name="Simeonova D.D."/>
        </authorList>
    </citation>
    <scope>NUCLEOTIDE SEQUENCE [LARGE SCALE GENOMIC DNA]</scope>
    <source>
        <strain evidence="1 2">DSM 13687</strain>
    </source>
</reference>
<name>S0FR34_9BACT</name>
<organism evidence="1 2">
    <name type="scientific">Desulfotignum phosphitoxidans DSM 13687</name>
    <dbReference type="NCBI Taxonomy" id="1286635"/>
    <lineage>
        <taxon>Bacteria</taxon>
        <taxon>Pseudomonadati</taxon>
        <taxon>Thermodesulfobacteriota</taxon>
        <taxon>Desulfobacteria</taxon>
        <taxon>Desulfobacterales</taxon>
        <taxon>Desulfobacteraceae</taxon>
        <taxon>Desulfotignum</taxon>
    </lineage>
</organism>
<evidence type="ECO:0000313" key="2">
    <source>
        <dbReference type="Proteomes" id="UP000014216"/>
    </source>
</evidence>